<keyword evidence="4" id="KW-0521">NADP</keyword>
<dbReference type="GO" id="GO:0052650">
    <property type="term" value="F:all-trans-retinol dehydrogenase (NADP+) activity"/>
    <property type="evidence" value="ECO:0007669"/>
    <property type="project" value="UniProtKB-ARBA"/>
</dbReference>
<dbReference type="PRINTS" id="PR00081">
    <property type="entry name" value="GDHRDH"/>
</dbReference>
<evidence type="ECO:0000256" key="1">
    <source>
        <dbReference type="ARBA" id="ARBA00004141"/>
    </source>
</evidence>
<evidence type="ECO:0000256" key="10">
    <source>
        <dbReference type="ARBA" id="ARBA00068717"/>
    </source>
</evidence>
<name>T1DG36_CUPSA</name>
<dbReference type="InterPro" id="IPR036291">
    <property type="entry name" value="NAD(P)-bd_dom_sf"/>
</dbReference>
<sequence>MSPLEEEFYNFFFLVAVVFVAVVRTATSFLLYFVPRWLKSRRKDIRGQKVLITGAGSGVGRQLAIEFSKHATCLILVDIDRQSLLQTEKLLDRRSPVFIYDCDVSDYGKVYEMAEKVKKDAGDVDILVNNAGIVAGKYLLDLPEEKIVRTMEVNTLAHFWTVKAFLPTMIERNSGHLVTTGSIAGKIGLPKMTDYCASKFAAMGFVEALEKELRGQKVDGVKVTIVCPAHIDTGLFQGLKVTLGSILTPEYVAKEIVLGVLEEQETIFLPHFLKHVFVLREMVPRWFLIKCFEITGNIKMMDNFTGRQTNDVNKPVKTD</sequence>
<dbReference type="InterPro" id="IPR002347">
    <property type="entry name" value="SDR_fam"/>
</dbReference>
<evidence type="ECO:0000256" key="7">
    <source>
        <dbReference type="ARBA" id="ARBA00023098"/>
    </source>
</evidence>
<dbReference type="AlphaFoldDB" id="T1DG36"/>
<dbReference type="Pfam" id="PF00106">
    <property type="entry name" value="adh_short"/>
    <property type="match status" value="1"/>
</dbReference>
<keyword evidence="6" id="KW-0560">Oxidoreductase</keyword>
<feature type="transmembrane region" description="Helical" evidence="13">
    <location>
        <begin position="12"/>
        <end position="34"/>
    </location>
</feature>
<reference evidence="14" key="1">
    <citation type="submission" date="2013-06" db="EMBL/GenBank/DDBJ databases">
        <title>Upstream open reading frames and Kozak regions of a set of assembled transcriptome sequences from the spider Cupiennius salei.</title>
        <authorList>
            <person name="French A.S."/>
            <person name="Li A.W."/>
            <person name="Meisner S."/>
            <person name="Torkkeli P.H."/>
        </authorList>
    </citation>
    <scope>NUCLEOTIDE SEQUENCE</scope>
    <source>
        <tissue evidence="14">Leg hypodermis</tissue>
    </source>
</reference>
<dbReference type="GO" id="GO:0016020">
    <property type="term" value="C:membrane"/>
    <property type="evidence" value="ECO:0007669"/>
    <property type="project" value="UniProtKB-SubCell"/>
</dbReference>
<dbReference type="CDD" id="cd05339">
    <property type="entry name" value="17beta-HSDXI-like_SDR_c"/>
    <property type="match status" value="1"/>
</dbReference>
<accession>T1DG36</accession>
<keyword evidence="3 13" id="KW-0812">Transmembrane</keyword>
<evidence type="ECO:0000256" key="9">
    <source>
        <dbReference type="ARBA" id="ARBA00059620"/>
    </source>
</evidence>
<evidence type="ECO:0000256" key="3">
    <source>
        <dbReference type="ARBA" id="ARBA00022692"/>
    </source>
</evidence>
<evidence type="ECO:0000256" key="11">
    <source>
        <dbReference type="ARBA" id="ARBA00082544"/>
    </source>
</evidence>
<dbReference type="GO" id="GO:0005811">
    <property type="term" value="C:lipid droplet"/>
    <property type="evidence" value="ECO:0007669"/>
    <property type="project" value="TreeGrafter"/>
</dbReference>
<comment type="similarity">
    <text evidence="2 12">Belongs to the short-chain dehydrogenases/reductases (SDR) family.</text>
</comment>
<dbReference type="PANTHER" id="PTHR24322">
    <property type="entry name" value="PKSB"/>
    <property type="match status" value="1"/>
</dbReference>
<dbReference type="PANTHER" id="PTHR24322:SF736">
    <property type="entry name" value="RETINOL DEHYDROGENASE 10"/>
    <property type="match status" value="1"/>
</dbReference>
<keyword evidence="8 13" id="KW-0472">Membrane</keyword>
<dbReference type="Gene3D" id="3.40.50.720">
    <property type="entry name" value="NAD(P)-binding Rossmann-like Domain"/>
    <property type="match status" value="1"/>
</dbReference>
<evidence type="ECO:0000256" key="6">
    <source>
        <dbReference type="ARBA" id="ARBA00023002"/>
    </source>
</evidence>
<dbReference type="SUPFAM" id="SSF51735">
    <property type="entry name" value="NAD(P)-binding Rossmann-fold domains"/>
    <property type="match status" value="1"/>
</dbReference>
<keyword evidence="7" id="KW-0443">Lipid metabolism</keyword>
<evidence type="ECO:0000256" key="8">
    <source>
        <dbReference type="ARBA" id="ARBA00023136"/>
    </source>
</evidence>
<protein>
    <recommendedName>
        <fullName evidence="10">Short-chain dehydrogenase/reductase 3</fullName>
    </recommendedName>
    <alternativeName>
        <fullName evidence="11">Retinal short-chain dehydrogenase/reductase 1</fullName>
    </alternativeName>
</protein>
<organism evidence="14">
    <name type="scientific">Cupiennius salei</name>
    <name type="common">American wandering spider</name>
    <dbReference type="NCBI Taxonomy" id="6928"/>
    <lineage>
        <taxon>Eukaryota</taxon>
        <taxon>Metazoa</taxon>
        <taxon>Ecdysozoa</taxon>
        <taxon>Arthropoda</taxon>
        <taxon>Chelicerata</taxon>
        <taxon>Arachnida</taxon>
        <taxon>Araneae</taxon>
        <taxon>Araneomorphae</taxon>
        <taxon>Entelegynae</taxon>
        <taxon>Lycosoidea</taxon>
        <taxon>Ctenidae</taxon>
        <taxon>Cupiennius</taxon>
    </lineage>
</organism>
<evidence type="ECO:0000256" key="2">
    <source>
        <dbReference type="ARBA" id="ARBA00006484"/>
    </source>
</evidence>
<evidence type="ECO:0000313" key="14">
    <source>
        <dbReference type="EMBL" id="JAA93011.1"/>
    </source>
</evidence>
<dbReference type="FunFam" id="3.40.50.720:FF:000131">
    <property type="entry name" value="Short-chain dehydrogenase/reductase 3"/>
    <property type="match status" value="1"/>
</dbReference>
<dbReference type="PRINTS" id="PR00080">
    <property type="entry name" value="SDRFAMILY"/>
</dbReference>
<comment type="function">
    <text evidence="9">Catalyzes the reduction of all-trans-retinal to all-trans-retinol in the presence of NADPH.</text>
</comment>
<keyword evidence="5 13" id="KW-1133">Transmembrane helix</keyword>
<evidence type="ECO:0000256" key="4">
    <source>
        <dbReference type="ARBA" id="ARBA00022857"/>
    </source>
</evidence>
<evidence type="ECO:0000256" key="12">
    <source>
        <dbReference type="RuleBase" id="RU000363"/>
    </source>
</evidence>
<evidence type="ECO:0000256" key="5">
    <source>
        <dbReference type="ARBA" id="ARBA00022989"/>
    </source>
</evidence>
<evidence type="ECO:0000256" key="13">
    <source>
        <dbReference type="SAM" id="Phobius"/>
    </source>
</evidence>
<dbReference type="EMBL" id="GAKT01000051">
    <property type="protein sequence ID" value="JAA93011.1"/>
    <property type="molecule type" value="mRNA"/>
</dbReference>
<comment type="subcellular location">
    <subcellularLocation>
        <location evidence="1">Membrane</location>
        <topology evidence="1">Multi-pass membrane protein</topology>
    </subcellularLocation>
</comment>
<proteinExistence type="evidence at transcript level"/>